<gene>
    <name evidence="1" type="ORF">Glove_510g3</name>
</gene>
<comment type="caution">
    <text evidence="1">The sequence shown here is derived from an EMBL/GenBank/DDBJ whole genome shotgun (WGS) entry which is preliminary data.</text>
</comment>
<accession>A0A397GG21</accession>
<protein>
    <submittedName>
        <fullName evidence="1">Uncharacterized protein</fullName>
    </submittedName>
</protein>
<proteinExistence type="predicted"/>
<dbReference type="AlphaFoldDB" id="A0A397GG21"/>
<dbReference type="EMBL" id="PQFF01000442">
    <property type="protein sequence ID" value="RHZ49871.1"/>
    <property type="molecule type" value="Genomic_DNA"/>
</dbReference>
<sequence>MFDDDHIKKEKCQFQNEALMQLSFMVHFPKEKMALERSLIETRVESPVVTVSRFKIIESVTISLAAILLATAVKTTSRLTSKRKRTEVGSVGQYSDNQLRALAVSIIELHNVANIFAKKLETYLSTIVNDEVERFYLNDKLADKKYKIEHEKCRKNFLFKQYEKMADKKIISEILSRQLKYRIIESIYYNEYIDTTVNKIKLSTTI</sequence>
<dbReference type="Proteomes" id="UP000266861">
    <property type="component" value="Unassembled WGS sequence"/>
</dbReference>
<name>A0A397GG21_9GLOM</name>
<evidence type="ECO:0000313" key="1">
    <source>
        <dbReference type="EMBL" id="RHZ49871.1"/>
    </source>
</evidence>
<reference evidence="1 2" key="1">
    <citation type="submission" date="2018-08" db="EMBL/GenBank/DDBJ databases">
        <title>Genome and evolution of the arbuscular mycorrhizal fungus Diversispora epigaea (formerly Glomus versiforme) and its bacterial endosymbionts.</title>
        <authorList>
            <person name="Sun X."/>
            <person name="Fei Z."/>
            <person name="Harrison M."/>
        </authorList>
    </citation>
    <scope>NUCLEOTIDE SEQUENCE [LARGE SCALE GENOMIC DNA]</scope>
    <source>
        <strain evidence="1 2">IT104</strain>
    </source>
</reference>
<evidence type="ECO:0000313" key="2">
    <source>
        <dbReference type="Proteomes" id="UP000266861"/>
    </source>
</evidence>
<keyword evidence="2" id="KW-1185">Reference proteome</keyword>
<organism evidence="1 2">
    <name type="scientific">Diversispora epigaea</name>
    <dbReference type="NCBI Taxonomy" id="1348612"/>
    <lineage>
        <taxon>Eukaryota</taxon>
        <taxon>Fungi</taxon>
        <taxon>Fungi incertae sedis</taxon>
        <taxon>Mucoromycota</taxon>
        <taxon>Glomeromycotina</taxon>
        <taxon>Glomeromycetes</taxon>
        <taxon>Diversisporales</taxon>
        <taxon>Diversisporaceae</taxon>
        <taxon>Diversispora</taxon>
    </lineage>
</organism>